<evidence type="ECO:0000256" key="6">
    <source>
        <dbReference type="SAM" id="MobiDB-lite"/>
    </source>
</evidence>
<organism evidence="8 9">
    <name type="scientific">Pinctada imbricata</name>
    <name type="common">Atlantic pearl-oyster</name>
    <name type="synonym">Pinctada martensii</name>
    <dbReference type="NCBI Taxonomy" id="66713"/>
    <lineage>
        <taxon>Eukaryota</taxon>
        <taxon>Metazoa</taxon>
        <taxon>Spiralia</taxon>
        <taxon>Lophotrochozoa</taxon>
        <taxon>Mollusca</taxon>
        <taxon>Bivalvia</taxon>
        <taxon>Autobranchia</taxon>
        <taxon>Pteriomorphia</taxon>
        <taxon>Pterioida</taxon>
        <taxon>Pterioidea</taxon>
        <taxon>Pteriidae</taxon>
        <taxon>Pinctada</taxon>
    </lineage>
</organism>
<feature type="transmembrane region" description="Helical" evidence="7">
    <location>
        <begin position="611"/>
        <end position="629"/>
    </location>
</feature>
<dbReference type="AlphaFoldDB" id="A0AA89BSW0"/>
<comment type="similarity">
    <text evidence="2">Belongs to the nucleobase:cation symporter-2 (NCS2) (TC 2.A.40) family.</text>
</comment>
<evidence type="ECO:0000256" key="4">
    <source>
        <dbReference type="ARBA" id="ARBA00022989"/>
    </source>
</evidence>
<dbReference type="Pfam" id="PF00860">
    <property type="entry name" value="Xan_ur_permease"/>
    <property type="match status" value="1"/>
</dbReference>
<dbReference type="EMBL" id="VSWD01000010">
    <property type="protein sequence ID" value="KAK3089844.1"/>
    <property type="molecule type" value="Genomic_DNA"/>
</dbReference>
<gene>
    <name evidence="8" type="ORF">FSP39_007039</name>
</gene>
<name>A0AA89BSW0_PINIB</name>
<evidence type="ECO:0008006" key="10">
    <source>
        <dbReference type="Google" id="ProtNLM"/>
    </source>
</evidence>
<keyword evidence="3 7" id="KW-0812">Transmembrane</keyword>
<evidence type="ECO:0000256" key="5">
    <source>
        <dbReference type="ARBA" id="ARBA00023136"/>
    </source>
</evidence>
<dbReference type="InterPro" id="IPR006043">
    <property type="entry name" value="NCS2"/>
</dbReference>
<feature type="transmembrane region" description="Helical" evidence="7">
    <location>
        <begin position="470"/>
        <end position="491"/>
    </location>
</feature>
<keyword evidence="5 7" id="KW-0472">Membrane</keyword>
<proteinExistence type="inferred from homology"/>
<evidence type="ECO:0000256" key="7">
    <source>
        <dbReference type="SAM" id="Phobius"/>
    </source>
</evidence>
<feature type="transmembrane region" description="Helical" evidence="7">
    <location>
        <begin position="336"/>
        <end position="357"/>
    </location>
</feature>
<evidence type="ECO:0000313" key="9">
    <source>
        <dbReference type="Proteomes" id="UP001186944"/>
    </source>
</evidence>
<evidence type="ECO:0000256" key="3">
    <source>
        <dbReference type="ARBA" id="ARBA00022692"/>
    </source>
</evidence>
<dbReference type="GO" id="GO:0022857">
    <property type="term" value="F:transmembrane transporter activity"/>
    <property type="evidence" value="ECO:0007669"/>
    <property type="project" value="InterPro"/>
</dbReference>
<feature type="transmembrane region" description="Helical" evidence="7">
    <location>
        <begin position="553"/>
        <end position="575"/>
    </location>
</feature>
<reference evidence="8" key="1">
    <citation type="submission" date="2019-08" db="EMBL/GenBank/DDBJ databases">
        <title>The improved chromosome-level genome for the pearl oyster Pinctada fucata martensii using PacBio sequencing and Hi-C.</title>
        <authorList>
            <person name="Zheng Z."/>
        </authorList>
    </citation>
    <scope>NUCLEOTIDE SEQUENCE</scope>
    <source>
        <strain evidence="8">ZZ-2019</strain>
        <tissue evidence="8">Adductor muscle</tissue>
    </source>
</reference>
<dbReference type="Proteomes" id="UP001186944">
    <property type="component" value="Unassembled WGS sequence"/>
</dbReference>
<evidence type="ECO:0000256" key="1">
    <source>
        <dbReference type="ARBA" id="ARBA00004141"/>
    </source>
</evidence>
<comment type="subcellular location">
    <subcellularLocation>
        <location evidence="1">Membrane</location>
        <topology evidence="1">Multi-pass membrane protein</topology>
    </subcellularLocation>
</comment>
<dbReference type="GO" id="GO:0016020">
    <property type="term" value="C:membrane"/>
    <property type="evidence" value="ECO:0007669"/>
    <property type="project" value="UniProtKB-SubCell"/>
</dbReference>
<accession>A0AA89BSW0</accession>
<keyword evidence="9" id="KW-1185">Reference proteome</keyword>
<feature type="transmembrane region" description="Helical" evidence="7">
    <location>
        <begin position="307"/>
        <end position="324"/>
    </location>
</feature>
<protein>
    <recommendedName>
        <fullName evidence="10">Solute carrier family 23 member 2</fullName>
    </recommendedName>
</protein>
<feature type="transmembrane region" description="Helical" evidence="7">
    <location>
        <begin position="363"/>
        <end position="382"/>
    </location>
</feature>
<evidence type="ECO:0000313" key="8">
    <source>
        <dbReference type="EMBL" id="KAK3089844.1"/>
    </source>
</evidence>
<dbReference type="PANTHER" id="PTHR11119">
    <property type="entry name" value="XANTHINE-URACIL / VITAMIN C PERMEASE FAMILY MEMBER"/>
    <property type="match status" value="1"/>
</dbReference>
<sequence>MEYSKENGVATAIISERSEVYDEPIAETYQPSCSMVDKSKDTGKEKSGSKTVMLHVKRLELPDDLSASTKETDTAKTTGDIPLHSNSGEIVEHSGNFYTDRVEQNTNNDQPTDNSACYPTSLLPSLEIKQICDEILKPEEESLLKKEPNYDEVSVPIEIENESKALLYRASDNPPFYLVAFFALQQCLMSLPSSVDATFLVSEAMCARDEDWFKAQLFSISILMSGVCTILQTTIGVRLPIYQGPISTYVLPLLDLLQLPEFACPTRLFDSGNVSSIIVGTKVLNQTVAEDGIPTDVYFDQVILKKFLGFSGALILAGGIHMLIGMTGMVGFVMRFVGPITVIPTMLLIALNFYRIIAQFCATHWGISSSTAVMAMFLSLYLNGRMMPIPVWTKVKGFHIIRYPLQQVFSVLLAVSFGWGIAGILTSAGALTDDRKSEEYYARTDFRLKVVSDTPWFVFPYPGVHGSPSFASGAFVAFMIGSISSIIESIADYYACARVCRVQSPPVHALNRGIFIEGFMSMVAGAYGASHATTSYGSNIGVIGITRVASRRVFQVFACCLIVLAFLGKFASIFVTIPYPVLGGTQIICFGIFIGLILTNIRYIDIKSTRNLAIIGISILVGLIVPNWSKKNLIVNTGKKETDSLIKMLMTNPNLAGGLLACILDNTVPGTLEERGMILWQKGNLSESESGKDTLKDSTMYEIPSWTNYFSRFNISSMVPFFPTYNRDTEKKEN</sequence>
<feature type="transmembrane region" description="Helical" evidence="7">
    <location>
        <begin position="403"/>
        <end position="425"/>
    </location>
</feature>
<feature type="region of interest" description="Disordered" evidence="6">
    <location>
        <begin position="68"/>
        <end position="89"/>
    </location>
</feature>
<comment type="caution">
    <text evidence="8">The sequence shown here is derived from an EMBL/GenBank/DDBJ whole genome shotgun (WGS) entry which is preliminary data.</text>
</comment>
<keyword evidence="4 7" id="KW-1133">Transmembrane helix</keyword>
<feature type="transmembrane region" description="Helical" evidence="7">
    <location>
        <begin position="581"/>
        <end position="599"/>
    </location>
</feature>
<evidence type="ECO:0000256" key="2">
    <source>
        <dbReference type="ARBA" id="ARBA00008821"/>
    </source>
</evidence>